<protein>
    <recommendedName>
        <fullName evidence="3">Dockerin type I repeat protein</fullName>
    </recommendedName>
</protein>
<keyword evidence="2" id="KW-1185">Reference proteome</keyword>
<evidence type="ECO:0008006" key="3">
    <source>
        <dbReference type="Google" id="ProtNLM"/>
    </source>
</evidence>
<comment type="caution">
    <text evidence="1">The sequence shown here is derived from an EMBL/GenBank/DDBJ whole genome shotgun (WGS) entry which is preliminary data.</text>
</comment>
<dbReference type="AlphaFoldDB" id="A0A5C5Z245"/>
<dbReference type="RefSeq" id="WP_146397075.1">
    <property type="nucleotide sequence ID" value="NZ_SJPJ01000001.1"/>
</dbReference>
<proteinExistence type="predicted"/>
<organism evidence="1 2">
    <name type="scientific">Novipirellula herctigrandis</name>
    <dbReference type="NCBI Taxonomy" id="2527986"/>
    <lineage>
        <taxon>Bacteria</taxon>
        <taxon>Pseudomonadati</taxon>
        <taxon>Planctomycetota</taxon>
        <taxon>Planctomycetia</taxon>
        <taxon>Pirellulales</taxon>
        <taxon>Pirellulaceae</taxon>
        <taxon>Novipirellula</taxon>
    </lineage>
</organism>
<evidence type="ECO:0000313" key="1">
    <source>
        <dbReference type="EMBL" id="TWT81250.1"/>
    </source>
</evidence>
<sequence length="82" mass="9148">MQQRLNRDPSGVVSSPLDINHDGVLAPRDALITTNHLNYQARSVTQPPTLINLQAVNQRCALDGEDDGDRWLDEEKLDLLLS</sequence>
<accession>A0A5C5Z245</accession>
<name>A0A5C5Z245_9BACT</name>
<evidence type="ECO:0000313" key="2">
    <source>
        <dbReference type="Proteomes" id="UP000315010"/>
    </source>
</evidence>
<dbReference type="Proteomes" id="UP000315010">
    <property type="component" value="Unassembled WGS sequence"/>
</dbReference>
<reference evidence="1 2" key="1">
    <citation type="submission" date="2019-02" db="EMBL/GenBank/DDBJ databases">
        <title>Deep-cultivation of Planctomycetes and their phenomic and genomic characterization uncovers novel biology.</title>
        <authorList>
            <person name="Wiegand S."/>
            <person name="Jogler M."/>
            <person name="Boedeker C."/>
            <person name="Pinto D."/>
            <person name="Vollmers J."/>
            <person name="Rivas-Marin E."/>
            <person name="Kohn T."/>
            <person name="Peeters S.H."/>
            <person name="Heuer A."/>
            <person name="Rast P."/>
            <person name="Oberbeckmann S."/>
            <person name="Bunk B."/>
            <person name="Jeske O."/>
            <person name="Meyerdierks A."/>
            <person name="Storesund J.E."/>
            <person name="Kallscheuer N."/>
            <person name="Luecker S."/>
            <person name="Lage O.M."/>
            <person name="Pohl T."/>
            <person name="Merkel B.J."/>
            <person name="Hornburger P."/>
            <person name="Mueller R.-W."/>
            <person name="Bruemmer F."/>
            <person name="Labrenz M."/>
            <person name="Spormann A.M."/>
            <person name="Op Den Camp H."/>
            <person name="Overmann J."/>
            <person name="Amann R."/>
            <person name="Jetten M.S.M."/>
            <person name="Mascher T."/>
            <person name="Medema M.H."/>
            <person name="Devos D.P."/>
            <person name="Kaster A.-K."/>
            <person name="Ovreas L."/>
            <person name="Rohde M."/>
            <person name="Galperin M.Y."/>
            <person name="Jogler C."/>
        </authorList>
    </citation>
    <scope>NUCLEOTIDE SEQUENCE [LARGE SCALE GENOMIC DNA]</scope>
    <source>
        <strain evidence="1 2">CA13</strain>
    </source>
</reference>
<dbReference type="EMBL" id="SJPJ01000001">
    <property type="protein sequence ID" value="TWT81250.1"/>
    <property type="molecule type" value="Genomic_DNA"/>
</dbReference>
<gene>
    <name evidence="1" type="ORF">CA13_27010</name>
</gene>